<dbReference type="EMBL" id="JACVVX010000006">
    <property type="protein sequence ID" value="MBD0416583.1"/>
    <property type="molecule type" value="Genomic_DNA"/>
</dbReference>
<dbReference type="InterPro" id="IPR011050">
    <property type="entry name" value="Pectin_lyase_fold/virulence"/>
</dbReference>
<dbReference type="Pfam" id="PF03797">
    <property type="entry name" value="Autotransporter"/>
    <property type="match status" value="1"/>
</dbReference>
<dbReference type="RefSeq" id="WP_188166023.1">
    <property type="nucleotide sequence ID" value="NZ_JACVVX010000006.1"/>
</dbReference>
<dbReference type="SUPFAM" id="SSF103515">
    <property type="entry name" value="Autotransporter"/>
    <property type="match status" value="1"/>
</dbReference>
<dbReference type="Gene3D" id="2.160.20.20">
    <property type="match status" value="1"/>
</dbReference>
<dbReference type="Proteomes" id="UP000643405">
    <property type="component" value="Unassembled WGS sequence"/>
</dbReference>
<evidence type="ECO:0000313" key="4">
    <source>
        <dbReference type="Proteomes" id="UP000643405"/>
    </source>
</evidence>
<proteinExistence type="predicted"/>
<dbReference type="SUPFAM" id="SSF51126">
    <property type="entry name" value="Pectin lyase-like"/>
    <property type="match status" value="2"/>
</dbReference>
<organism evidence="3 4">
    <name type="scientific">Oryzicola mucosus</name>
    <dbReference type="NCBI Taxonomy" id="2767425"/>
    <lineage>
        <taxon>Bacteria</taxon>
        <taxon>Pseudomonadati</taxon>
        <taxon>Pseudomonadota</taxon>
        <taxon>Alphaproteobacteria</taxon>
        <taxon>Hyphomicrobiales</taxon>
        <taxon>Phyllobacteriaceae</taxon>
        <taxon>Oryzicola</taxon>
    </lineage>
</organism>
<dbReference type="PROSITE" id="PS51208">
    <property type="entry name" value="AUTOTRANSPORTER"/>
    <property type="match status" value="1"/>
</dbReference>
<sequence>MLHLLSTVAMVSVGVSGAVLVFPRDIMAQEAAAPVALPFQITREDVQAVDAAVAAKRALVYSGTESAGDAAITNNDGDTVQFLDSSTGANATIVNNTGGATSFEDASTAGSALITNNSAGSLTFSDNATAANANITNNEGGAIGFDGNATGGQANVTNNGSIAFEGNSRGDRINVVNNEGADITFNDRSNAGAGQYTNNGQIVFNDSSDAGTISLTNNKGAAVDFNGASSAGQAAIANSGAVRFNDDSTADEAAIVNNKSGSVTFDDKSSAGSAFVSNSGALAFKGNSSAADADIVNNATGTIAVSENASLGNATVNNGGQLELSGNATAGSSSILTGPNGTTIFSERSSGGTAALETDAGGVVDFSGVTAGLITVGSIQGPGDYRLGGVSLQVGGNNLSTTVDGVISDGGLAGGSGGSLVKVGTGTLTLGGENSYTGVTLIRNGVLQAGAENSFSEASAVEMSAQARLDLAGFDQTIASLAGAGAVDLTTATLTLGGNDTDTAFSGAIEGLGGLVKTGAGSFELSGISTYSGATAVKGGRLIVSGSISESAVSVDADAILAGTGTVGATTVGGTLERKNDGTLTVDGDLTFAQGSTYHVTLTPDESDPLLVVNGTAALDGASLLVSPTGGFTLDGTRFTVLTAAAITGEFDEFDADRPFVDLALFYGPTSVDLTVIRNSTSFDDVARTANQKAAADGLESVGDGDLYTTVALIGDEAAARAAFDTLSGEIHPSLANRLAMESSVSRTIVLDQAALSLAESRAAKGSRVWIAPHGSLSETESDGNAAGYDWQSAGFLAGGDVEVVPGWVIGAAGGYGTAKLTLDARSSQANVDTLTVAAYSAASVSGFRLKVGGAYSWHDIDTDRTVVIDTFADRPHASYRARTGQAFADVSYPISWGAARVEPFGNIAYVSVTTDGFAETGGEAALTTAKSTVDGIVTTLGVRGGTQVELGSGAVADFGISAGWRHAALDRFGGEARFAGGDLFFVGGVPVDPNSLVLGASAKISKGPAVFALSYNAEIGELSQLHTVRGQVQLRF</sequence>
<dbReference type="NCBIfam" id="TIGR01414">
    <property type="entry name" value="autotrans_barl"/>
    <property type="match status" value="1"/>
</dbReference>
<dbReference type="SMART" id="SM00869">
    <property type="entry name" value="Autotransporter"/>
    <property type="match status" value="1"/>
</dbReference>
<name>A0A8J6PLB6_9HYPH</name>
<evidence type="ECO:0000313" key="3">
    <source>
        <dbReference type="EMBL" id="MBD0416583.1"/>
    </source>
</evidence>
<dbReference type="GO" id="GO:0019867">
    <property type="term" value="C:outer membrane"/>
    <property type="evidence" value="ECO:0007669"/>
    <property type="project" value="InterPro"/>
</dbReference>
<keyword evidence="1" id="KW-0732">Signal</keyword>
<dbReference type="InterPro" id="IPR006315">
    <property type="entry name" value="OM_autotransptr_brl_dom"/>
</dbReference>
<evidence type="ECO:0000256" key="1">
    <source>
        <dbReference type="ARBA" id="ARBA00022729"/>
    </source>
</evidence>
<dbReference type="InterPro" id="IPR005546">
    <property type="entry name" value="Autotransporte_beta"/>
</dbReference>
<dbReference type="Pfam" id="PF12951">
    <property type="entry name" value="PATR"/>
    <property type="match status" value="2"/>
</dbReference>
<feature type="domain" description="Autotransporter" evidence="2">
    <location>
        <begin position="762"/>
        <end position="1037"/>
    </location>
</feature>
<comment type="caution">
    <text evidence="3">The sequence shown here is derived from an EMBL/GenBank/DDBJ whole genome shotgun (WGS) entry which is preliminary data.</text>
</comment>
<dbReference type="InterPro" id="IPR036709">
    <property type="entry name" value="Autotransporte_beta_dom_sf"/>
</dbReference>
<dbReference type="Gene3D" id="2.40.128.130">
    <property type="entry name" value="Autotransporter beta-domain"/>
    <property type="match status" value="1"/>
</dbReference>
<dbReference type="InterPro" id="IPR012332">
    <property type="entry name" value="Autotransporter_pectin_lyase_C"/>
</dbReference>
<accession>A0A8J6PLB6</accession>
<dbReference type="NCBIfam" id="TIGR02601">
    <property type="entry name" value="autotrns_rpt"/>
    <property type="match status" value="2"/>
</dbReference>
<dbReference type="InterPro" id="IPR013425">
    <property type="entry name" value="Autotrns_rpt"/>
</dbReference>
<evidence type="ECO:0000259" key="2">
    <source>
        <dbReference type="PROSITE" id="PS51208"/>
    </source>
</evidence>
<keyword evidence="4" id="KW-1185">Reference proteome</keyword>
<protein>
    <submittedName>
        <fullName evidence="3">Autotransporter domain-containing protein</fullName>
    </submittedName>
</protein>
<gene>
    <name evidence="3" type="ORF">ICI42_18175</name>
</gene>
<reference evidence="3" key="1">
    <citation type="submission" date="2020-09" db="EMBL/GenBank/DDBJ databases">
        <title>Genome seq and assembly of Tianweitania sp.</title>
        <authorList>
            <person name="Chhetri G."/>
        </authorList>
    </citation>
    <scope>NUCLEOTIDE SEQUENCE</scope>
    <source>
        <strain evidence="3">Rool2</strain>
    </source>
</reference>
<dbReference type="AlphaFoldDB" id="A0A8J6PLB6"/>